<dbReference type="InterPro" id="IPR005754">
    <property type="entry name" value="Sortase"/>
</dbReference>
<dbReference type="RefSeq" id="WP_158365113.1">
    <property type="nucleotide sequence ID" value="NZ_JAOQKC010000026.1"/>
</dbReference>
<organism evidence="3 4">
    <name type="scientific">Laedolimicola ammoniilytica</name>
    <dbReference type="NCBI Taxonomy" id="2981771"/>
    <lineage>
        <taxon>Bacteria</taxon>
        <taxon>Bacillati</taxon>
        <taxon>Bacillota</taxon>
        <taxon>Clostridia</taxon>
        <taxon>Lachnospirales</taxon>
        <taxon>Lachnospiraceae</taxon>
        <taxon>Laedolimicola</taxon>
    </lineage>
</organism>
<dbReference type="GO" id="GO:0016787">
    <property type="term" value="F:hydrolase activity"/>
    <property type="evidence" value="ECO:0007669"/>
    <property type="project" value="UniProtKB-KW"/>
</dbReference>
<evidence type="ECO:0000313" key="3">
    <source>
        <dbReference type="EMBL" id="MCU6698185.1"/>
    </source>
</evidence>
<accession>A0ABT2S1S1</accession>
<dbReference type="CDD" id="cd05826">
    <property type="entry name" value="Sortase_B"/>
    <property type="match status" value="1"/>
</dbReference>
<keyword evidence="4" id="KW-1185">Reference proteome</keyword>
<keyword evidence="2" id="KW-1133">Transmembrane helix</keyword>
<gene>
    <name evidence="3" type="primary">srtB</name>
    <name evidence="3" type="ORF">OCV63_14975</name>
</gene>
<comment type="caution">
    <text evidence="3">The sequence shown here is derived from an EMBL/GenBank/DDBJ whole genome shotgun (WGS) entry which is preliminary data.</text>
</comment>
<dbReference type="Proteomes" id="UP001652461">
    <property type="component" value="Unassembled WGS sequence"/>
</dbReference>
<evidence type="ECO:0000313" key="4">
    <source>
        <dbReference type="Proteomes" id="UP001652461"/>
    </source>
</evidence>
<name>A0ABT2S1S1_9FIRM</name>
<dbReference type="EC" id="3.4.22.71" evidence="3"/>
<evidence type="ECO:0000256" key="2">
    <source>
        <dbReference type="SAM" id="Phobius"/>
    </source>
</evidence>
<dbReference type="NCBIfam" id="TIGR03064">
    <property type="entry name" value="sortase_srtB"/>
    <property type="match status" value="1"/>
</dbReference>
<feature type="transmembrane region" description="Helical" evidence="2">
    <location>
        <begin position="21"/>
        <end position="41"/>
    </location>
</feature>
<dbReference type="SUPFAM" id="SSF63817">
    <property type="entry name" value="Sortase"/>
    <property type="match status" value="1"/>
</dbReference>
<keyword evidence="2" id="KW-0812">Transmembrane</keyword>
<keyword evidence="1 3" id="KW-0378">Hydrolase</keyword>
<dbReference type="InterPro" id="IPR023365">
    <property type="entry name" value="Sortase_dom-sf"/>
</dbReference>
<proteinExistence type="predicted"/>
<evidence type="ECO:0000256" key="1">
    <source>
        <dbReference type="ARBA" id="ARBA00022801"/>
    </source>
</evidence>
<dbReference type="Pfam" id="PF04203">
    <property type="entry name" value="Sortase"/>
    <property type="match status" value="1"/>
</dbReference>
<reference evidence="3 4" key="1">
    <citation type="journal article" date="2021" name="ISME Commun">
        <title>Automated analysis of genomic sequences facilitates high-throughput and comprehensive description of bacteria.</title>
        <authorList>
            <person name="Hitch T.C.A."/>
        </authorList>
    </citation>
    <scope>NUCLEOTIDE SEQUENCE [LARGE SCALE GENOMIC DNA]</scope>
    <source>
        <strain evidence="3 4">Sanger_04</strain>
    </source>
</reference>
<dbReference type="EMBL" id="JAOQKC010000026">
    <property type="protein sequence ID" value="MCU6698185.1"/>
    <property type="molecule type" value="Genomic_DNA"/>
</dbReference>
<dbReference type="InterPro" id="IPR009835">
    <property type="entry name" value="SrtB"/>
</dbReference>
<protein>
    <submittedName>
        <fullName evidence="3">Class B sortase</fullName>
        <ecNumber evidence="3">3.4.22.71</ecNumber>
    </submittedName>
</protein>
<dbReference type="Gene3D" id="2.40.260.10">
    <property type="entry name" value="Sortase"/>
    <property type="match status" value="1"/>
</dbReference>
<sequence>MRSDEEAMMADETRKKKKGKMPLPILVVLVICVVVLGVSIWQLSTIFLEYKAGTDEYDKLQTYVSGDPAEEVVQTAAEDGENADDTEAEDASEERVQRVAISELQAQNSDTVGWIQIPGTQISYPLMHTTDDSYYLNHTFSKKVNGAGSIFVETLNSADFTDLHTIIYGHNMKNGSMFAGLKEYRSASYLVAHPNVYVDLADGTHAYQIFSVYEADADSDSYTIGFAPDETYEEYLKTIKGRSLYDTSVTVTREDSIITLSTCTKHGEKRFLVHAKKLY</sequence>
<keyword evidence="2" id="KW-0472">Membrane</keyword>